<sequence length="634" mass="69516">MNFPNSTEHLEQTFDSMSIMTELPAYGSPSIETSSLPEYTPFVVPVEDSASGSLAHTVSPPPSYVSPAIRRIHSQSPSTSIGYHINSISSANPTSLSHSHGPSSDSEFVFVSTPRRSDVQRSLGHRRVQSSPQLEPRRRYAGLYEYTESGYPDYESSIRGLSEGRSSEGWLAQMDRNNQRETQRSAEVNQPSSGTQPETANALQVQRNAVQLAATLHAKILTGSTRPVIDQCFQNIQTLAFQSEKAAKHLVMAGVVPDIVKLLGQRRELEDVYGLELILVALGALAWDADTATMIHEQEISPTLIQIIMDSCSDNISSLAIWCMNRMCWSSELASKLIEDDFPSLLVQQYAEIGQLKSRFSAWFLGSLAYTKAQADILAEHSIPWSAHYLLACVSAPRSQSHDTCASLFLVARMARSTSLSQSLVQAGCVPGIVYYLSTSYCPKVLYWSAVAVGCLLHLDEQDSDKSISDALLEAGVAQALARLPDVLSANQVEALTAFAIAVQRVAWAGSRSDSCKALVDAGVVDPLLAALRTAVRIQNPEVQYELVMAVAILGDFGGWGVRKQLRVGGALDVLDQIRPVGHPHLRQARNKAMGAVSWIPWKINHDTARNIFYPWMMSPYCCPDYRPSCLRSL</sequence>
<organism evidence="2 3">
    <name type="scientific">Jaapia argillacea MUCL 33604</name>
    <dbReference type="NCBI Taxonomy" id="933084"/>
    <lineage>
        <taxon>Eukaryota</taxon>
        <taxon>Fungi</taxon>
        <taxon>Dikarya</taxon>
        <taxon>Basidiomycota</taxon>
        <taxon>Agaricomycotina</taxon>
        <taxon>Agaricomycetes</taxon>
        <taxon>Agaricomycetidae</taxon>
        <taxon>Jaapiales</taxon>
        <taxon>Jaapiaceae</taxon>
        <taxon>Jaapia</taxon>
    </lineage>
</organism>
<keyword evidence="3" id="KW-1185">Reference proteome</keyword>
<feature type="region of interest" description="Disordered" evidence="1">
    <location>
        <begin position="178"/>
        <end position="200"/>
    </location>
</feature>
<dbReference type="InParanoid" id="A0A067PP25"/>
<dbReference type="InterPro" id="IPR011989">
    <property type="entry name" value="ARM-like"/>
</dbReference>
<dbReference type="AlphaFoldDB" id="A0A067PP25"/>
<evidence type="ECO:0000313" key="3">
    <source>
        <dbReference type="Proteomes" id="UP000027265"/>
    </source>
</evidence>
<dbReference type="InterPro" id="IPR016024">
    <property type="entry name" value="ARM-type_fold"/>
</dbReference>
<dbReference type="EMBL" id="KL197721">
    <property type="protein sequence ID" value="KDQ56524.1"/>
    <property type="molecule type" value="Genomic_DNA"/>
</dbReference>
<dbReference type="HOGENOM" id="CLU_431519_0_0_1"/>
<reference evidence="3" key="1">
    <citation type="journal article" date="2014" name="Proc. Natl. Acad. Sci. U.S.A.">
        <title>Extensive sampling of basidiomycete genomes demonstrates inadequacy of the white-rot/brown-rot paradigm for wood decay fungi.</title>
        <authorList>
            <person name="Riley R."/>
            <person name="Salamov A.A."/>
            <person name="Brown D.W."/>
            <person name="Nagy L.G."/>
            <person name="Floudas D."/>
            <person name="Held B.W."/>
            <person name="Levasseur A."/>
            <person name="Lombard V."/>
            <person name="Morin E."/>
            <person name="Otillar R."/>
            <person name="Lindquist E.A."/>
            <person name="Sun H."/>
            <person name="LaButti K.M."/>
            <person name="Schmutz J."/>
            <person name="Jabbour D."/>
            <person name="Luo H."/>
            <person name="Baker S.E."/>
            <person name="Pisabarro A.G."/>
            <person name="Walton J.D."/>
            <person name="Blanchette R.A."/>
            <person name="Henrissat B."/>
            <person name="Martin F."/>
            <person name="Cullen D."/>
            <person name="Hibbett D.S."/>
            <person name="Grigoriev I.V."/>
        </authorList>
    </citation>
    <scope>NUCLEOTIDE SEQUENCE [LARGE SCALE GENOMIC DNA]</scope>
    <source>
        <strain evidence="3">MUCL 33604</strain>
    </source>
</reference>
<dbReference type="OrthoDB" id="1668230at2759"/>
<feature type="region of interest" description="Disordered" evidence="1">
    <location>
        <begin position="116"/>
        <end position="136"/>
    </location>
</feature>
<dbReference type="Gene3D" id="1.25.10.10">
    <property type="entry name" value="Leucine-rich Repeat Variant"/>
    <property type="match status" value="2"/>
</dbReference>
<proteinExistence type="predicted"/>
<evidence type="ECO:0000256" key="1">
    <source>
        <dbReference type="SAM" id="MobiDB-lite"/>
    </source>
</evidence>
<evidence type="ECO:0000313" key="2">
    <source>
        <dbReference type="EMBL" id="KDQ56524.1"/>
    </source>
</evidence>
<dbReference type="SUPFAM" id="SSF48371">
    <property type="entry name" value="ARM repeat"/>
    <property type="match status" value="1"/>
</dbReference>
<gene>
    <name evidence="2" type="ORF">JAAARDRAFT_294306</name>
</gene>
<feature type="compositionally biased region" description="Polar residues" evidence="1">
    <location>
        <begin position="185"/>
        <end position="200"/>
    </location>
</feature>
<name>A0A067PP25_9AGAM</name>
<dbReference type="SMART" id="SM00185">
    <property type="entry name" value="ARM"/>
    <property type="match status" value="3"/>
</dbReference>
<dbReference type="STRING" id="933084.A0A067PP25"/>
<evidence type="ECO:0008006" key="4">
    <source>
        <dbReference type="Google" id="ProtNLM"/>
    </source>
</evidence>
<protein>
    <recommendedName>
        <fullName evidence="4">Armadillo repeat-containing domain-containing protein</fullName>
    </recommendedName>
</protein>
<accession>A0A067PP25</accession>
<dbReference type="Proteomes" id="UP000027265">
    <property type="component" value="Unassembled WGS sequence"/>
</dbReference>
<dbReference type="InterPro" id="IPR000225">
    <property type="entry name" value="Armadillo"/>
</dbReference>